<organism evidence="3 4">
    <name type="scientific">Mucilaginibacter ximonensis</name>
    <dbReference type="NCBI Taxonomy" id="538021"/>
    <lineage>
        <taxon>Bacteria</taxon>
        <taxon>Pseudomonadati</taxon>
        <taxon>Bacteroidota</taxon>
        <taxon>Sphingobacteriia</taxon>
        <taxon>Sphingobacteriales</taxon>
        <taxon>Sphingobacteriaceae</taxon>
        <taxon>Mucilaginibacter</taxon>
    </lineage>
</organism>
<dbReference type="RefSeq" id="WP_377183203.1">
    <property type="nucleotide sequence ID" value="NZ_JBHUPD010000001.1"/>
</dbReference>
<feature type="transmembrane region" description="Helical" evidence="1">
    <location>
        <begin position="66"/>
        <end position="85"/>
    </location>
</feature>
<dbReference type="Proteomes" id="UP001597557">
    <property type="component" value="Unassembled WGS sequence"/>
</dbReference>
<protein>
    <submittedName>
        <fullName evidence="3">Potassium channel family protein</fullName>
    </submittedName>
</protein>
<evidence type="ECO:0000313" key="3">
    <source>
        <dbReference type="EMBL" id="MFD2871985.1"/>
    </source>
</evidence>
<dbReference type="SUPFAM" id="SSF81324">
    <property type="entry name" value="Voltage-gated potassium channels"/>
    <property type="match status" value="1"/>
</dbReference>
<gene>
    <name evidence="3" type="ORF">ACFS5N_05865</name>
</gene>
<keyword evidence="4" id="KW-1185">Reference proteome</keyword>
<dbReference type="EMBL" id="JBHUPD010000001">
    <property type="protein sequence ID" value="MFD2871985.1"/>
    <property type="molecule type" value="Genomic_DNA"/>
</dbReference>
<keyword evidence="3" id="KW-0406">Ion transport</keyword>
<keyword evidence="3" id="KW-0407">Ion channel</keyword>
<keyword evidence="1" id="KW-0472">Membrane</keyword>
<dbReference type="Gene3D" id="1.10.287.70">
    <property type="match status" value="1"/>
</dbReference>
<evidence type="ECO:0000313" key="4">
    <source>
        <dbReference type="Proteomes" id="UP001597557"/>
    </source>
</evidence>
<accession>A0ABW5YAI7</accession>
<proteinExistence type="predicted"/>
<dbReference type="InterPro" id="IPR013099">
    <property type="entry name" value="K_chnl_dom"/>
</dbReference>
<comment type="caution">
    <text evidence="3">The sequence shown here is derived from an EMBL/GenBank/DDBJ whole genome shotgun (WGS) entry which is preliminary data.</text>
</comment>
<dbReference type="GO" id="GO:0034220">
    <property type="term" value="P:monoatomic ion transmembrane transport"/>
    <property type="evidence" value="ECO:0007669"/>
    <property type="project" value="UniProtKB-KW"/>
</dbReference>
<evidence type="ECO:0000259" key="2">
    <source>
        <dbReference type="Pfam" id="PF07885"/>
    </source>
</evidence>
<feature type="domain" description="Potassium channel" evidence="2">
    <location>
        <begin position="39"/>
        <end position="116"/>
    </location>
</feature>
<name>A0ABW5YAI7_9SPHI</name>
<feature type="transmembrane region" description="Helical" evidence="1">
    <location>
        <begin position="36"/>
        <end position="54"/>
    </location>
</feature>
<keyword evidence="1" id="KW-1133">Transmembrane helix</keyword>
<keyword evidence="1" id="KW-0812">Transmembrane</keyword>
<reference evidence="4" key="1">
    <citation type="journal article" date="2019" name="Int. J. Syst. Evol. Microbiol.">
        <title>The Global Catalogue of Microorganisms (GCM) 10K type strain sequencing project: providing services to taxonomists for standard genome sequencing and annotation.</title>
        <authorList>
            <consortium name="The Broad Institute Genomics Platform"/>
            <consortium name="The Broad Institute Genome Sequencing Center for Infectious Disease"/>
            <person name="Wu L."/>
            <person name="Ma J."/>
        </authorList>
    </citation>
    <scope>NUCLEOTIDE SEQUENCE [LARGE SCALE GENOMIC DNA]</scope>
    <source>
        <strain evidence="4">KCTC 22437</strain>
    </source>
</reference>
<sequence>MTLNLNAQVFAMAKKLTPKLNTPLGGYINKLSYPRLFIYILVLIIGCGLLYWVLNPYHQGTNSTDLNVGDAIYFSVVTFATLGYGDISPVGIGKALVVVEVFGGMALMALFIGKLSSERQASKLTLIYSTLNHQRITTYIEDLGSLNEMLMDYYTHHAHKQLEEKMEDLYDFVSVIRKYLTQQSLEGELTEYGNEYTLKRLYSSLATVQKTCGLVIRTSGIRQQIKTDANRAVSTIGTIGELMQQFHQKEPKTMGVLNELVLELQRGKNNTKVVDRTEITPELIDAVKGYQSQYPDMLANHRQIAAEIGMTNKLCKKCILIIESE</sequence>
<evidence type="ECO:0000256" key="1">
    <source>
        <dbReference type="SAM" id="Phobius"/>
    </source>
</evidence>
<keyword evidence="3" id="KW-0813">Transport</keyword>
<dbReference type="Pfam" id="PF07885">
    <property type="entry name" value="Ion_trans_2"/>
    <property type="match status" value="1"/>
</dbReference>
<feature type="transmembrane region" description="Helical" evidence="1">
    <location>
        <begin position="91"/>
        <end position="113"/>
    </location>
</feature>